<feature type="region of interest" description="Disordered" evidence="1">
    <location>
        <begin position="944"/>
        <end position="1047"/>
    </location>
</feature>
<feature type="domain" description="Mos1 transposase HTH" evidence="2">
    <location>
        <begin position="8"/>
        <end position="52"/>
    </location>
</feature>
<protein>
    <recommendedName>
        <fullName evidence="2">Mos1 transposase HTH domain-containing protein</fullName>
    </recommendedName>
</protein>
<feature type="compositionally biased region" description="Low complexity" evidence="1">
    <location>
        <begin position="950"/>
        <end position="977"/>
    </location>
</feature>
<feature type="compositionally biased region" description="Basic and acidic residues" evidence="1">
    <location>
        <begin position="638"/>
        <end position="647"/>
    </location>
</feature>
<proteinExistence type="predicted"/>
<sequence>MDRKFEQRICINFCYKIEKSASETLDLLKLAFGNENVNKPTTFRWFSRFKNGMESVKDEKRVGRTILHRNPEKVSQISNLIKENPRIGLRDIEEETGISKSFVGSIIKEDLQLKKTPSKFVPKILTIQQKENRVEVAKKCLKWWKKTLIGRKNIATGPLLRRLELTLGVGNVIAYADDIVLLFHRDGDFERVATVFEEYKQASGVGVNLRKSAGLWCGAWRNRGDSPLGASWSTTSIRVLGLDIAPRSTVAHREQHLLALLETACRKWTPFTRGLSLVGRARAANTLVGSVIQHHLHGYLPSPPTIAKLQARLARFVWGQDHTAWLPADVMARPVAIGGLGLLDLATQLQLACLKGQQRGSLDPPSTGRHPSPAPPSPVAEAMGGGLQHPGPQPPGGPHGSAAGPPHHRRLPVPPPSRPPGPRRWSGARVRDLIEEEHLIARPTRSALTDAAALGAFCRRLTSENAVGFGAESAPSSSSLAAAVVLRGTATPFLNGLTTRSARRALDRPRLAATSISRFLARWTPTINPPSRIDWASLRRCAYSGHEADAALKLALHALPHPAHPASAWIFGGSGLEDDALSILASAKLRIYRYFVQVGLGEAVEDPLIAWSRTLQRRGLLPLSPFSGNTPSLARAESPSKAEEKPARLGSKAQPSAELPARNALKFNSSMKSTKNQRYANPATGGKDANPAAPTDFAAASSSEAAAQAHRNWAELTEDSNSEYEGNFTIVQKRKRRRGSANSMGAARQEVRTTRAHIVEARARQASSTEDHCVYVERSPELEPYHYMRAMDRMFGSTREVFQVTKMNGHFLVGLANKSMAERLVNEGLEVEGTLHRVFPFRKRAERITVGNLPFFVGDAAVISALTPLGRVTSIAPKLMKAGPYTYNDGRREAFIILREGMTIEGLPTRLNITIKGEAWPAYLSSGIRCSRCRGQGHRRANCPLLAGRTNAPGPATPTSPTSVPSASAPGLPQQPSAQPPPPASPSPAMEVSEVPSTSRAALPPAAPRQSPPVAPAIPTEMAPPAPPPVAPAPSLRAPGSHGPAVPTLDVEMSIEETSTFRAALKTSPAAVPPTPPLPAPQPAGPIPPAPDEEEMTPIMREECMVIEIFKKLKHLTCLRPLYQSGIQPDDLKDAILFIDERESLMARLTPAMKGVLAEFLSAAIEPARANIRC</sequence>
<feature type="compositionally biased region" description="Polar residues" evidence="1">
    <location>
        <begin position="666"/>
        <end position="679"/>
    </location>
</feature>
<keyword evidence="4" id="KW-1185">Reference proteome</keyword>
<dbReference type="PANTHER" id="PTHR46060:SF1">
    <property type="entry name" value="MARINER MOS1 TRANSPOSASE-LIKE PROTEIN"/>
    <property type="match status" value="1"/>
</dbReference>
<evidence type="ECO:0000313" key="4">
    <source>
        <dbReference type="Proteomes" id="UP001235939"/>
    </source>
</evidence>
<evidence type="ECO:0000313" key="3">
    <source>
        <dbReference type="EMBL" id="UYV74681.1"/>
    </source>
</evidence>
<reference evidence="3 4" key="1">
    <citation type="submission" date="2022-01" db="EMBL/GenBank/DDBJ databases">
        <title>A chromosomal length assembly of Cordylochernes scorpioides.</title>
        <authorList>
            <person name="Zeh D."/>
            <person name="Zeh J."/>
        </authorList>
    </citation>
    <scope>NUCLEOTIDE SEQUENCE [LARGE SCALE GENOMIC DNA]</scope>
    <source>
        <strain evidence="3">IN4F17</strain>
        <tissue evidence="3">Whole Body</tissue>
    </source>
</reference>
<feature type="compositionally biased region" description="Pro residues" evidence="1">
    <location>
        <begin position="412"/>
        <end position="422"/>
    </location>
</feature>
<dbReference type="PANTHER" id="PTHR46060">
    <property type="entry name" value="MARINER MOS1 TRANSPOSASE-LIKE PROTEIN"/>
    <property type="match status" value="1"/>
</dbReference>
<dbReference type="InterPro" id="IPR041426">
    <property type="entry name" value="Mos1_HTH"/>
</dbReference>
<accession>A0ABY6L0M5</accession>
<gene>
    <name evidence="3" type="ORF">LAZ67_12000522</name>
</gene>
<organism evidence="3 4">
    <name type="scientific">Cordylochernes scorpioides</name>
    <dbReference type="NCBI Taxonomy" id="51811"/>
    <lineage>
        <taxon>Eukaryota</taxon>
        <taxon>Metazoa</taxon>
        <taxon>Ecdysozoa</taxon>
        <taxon>Arthropoda</taxon>
        <taxon>Chelicerata</taxon>
        <taxon>Arachnida</taxon>
        <taxon>Pseudoscorpiones</taxon>
        <taxon>Cheliferoidea</taxon>
        <taxon>Chernetidae</taxon>
        <taxon>Cordylochernes</taxon>
    </lineage>
</organism>
<dbReference type="Pfam" id="PF17906">
    <property type="entry name" value="HTH_48"/>
    <property type="match status" value="1"/>
</dbReference>
<feature type="region of interest" description="Disordered" evidence="1">
    <location>
        <begin position="730"/>
        <end position="751"/>
    </location>
</feature>
<feature type="region of interest" description="Disordered" evidence="1">
    <location>
        <begin position="626"/>
        <end position="712"/>
    </location>
</feature>
<dbReference type="EMBL" id="CP092874">
    <property type="protein sequence ID" value="UYV74681.1"/>
    <property type="molecule type" value="Genomic_DNA"/>
</dbReference>
<name>A0ABY6L0M5_9ARAC</name>
<dbReference type="Gene3D" id="1.10.10.1450">
    <property type="match status" value="1"/>
</dbReference>
<feature type="compositionally biased region" description="Pro residues" evidence="1">
    <location>
        <begin position="1071"/>
        <end position="1090"/>
    </location>
</feature>
<feature type="region of interest" description="Disordered" evidence="1">
    <location>
        <begin position="357"/>
        <end position="426"/>
    </location>
</feature>
<feature type="region of interest" description="Disordered" evidence="1">
    <location>
        <begin position="1068"/>
        <end position="1092"/>
    </location>
</feature>
<feature type="compositionally biased region" description="Low complexity" evidence="1">
    <location>
        <begin position="698"/>
        <end position="709"/>
    </location>
</feature>
<evidence type="ECO:0000256" key="1">
    <source>
        <dbReference type="SAM" id="MobiDB-lite"/>
    </source>
</evidence>
<dbReference type="Proteomes" id="UP001235939">
    <property type="component" value="Chromosome 12"/>
</dbReference>
<dbReference type="InterPro" id="IPR052709">
    <property type="entry name" value="Transposase-MT_Hybrid"/>
</dbReference>
<evidence type="ECO:0000259" key="2">
    <source>
        <dbReference type="Pfam" id="PF17906"/>
    </source>
</evidence>
<feature type="compositionally biased region" description="Pro residues" evidence="1">
    <location>
        <begin position="1005"/>
        <end position="1032"/>
    </location>
</feature>